<dbReference type="Proteomes" id="UP000270678">
    <property type="component" value="Chromosome"/>
</dbReference>
<keyword evidence="4" id="KW-1185">Reference proteome</keyword>
<proteinExistence type="predicted"/>
<dbReference type="Pfam" id="PF01380">
    <property type="entry name" value="SIS"/>
    <property type="match status" value="1"/>
</dbReference>
<dbReference type="PANTHER" id="PTHR10937:SF8">
    <property type="entry name" value="AMINOTRANSFERASE-RELATED"/>
    <property type="match status" value="1"/>
</dbReference>
<dbReference type="InterPro" id="IPR046348">
    <property type="entry name" value="SIS_dom_sf"/>
</dbReference>
<dbReference type="CDD" id="cd05008">
    <property type="entry name" value="SIS_GlmS_GlmD_1"/>
    <property type="match status" value="1"/>
</dbReference>
<reference evidence="4" key="1">
    <citation type="submission" date="2018-12" db="EMBL/GenBank/DDBJ databases">
        <title>Complete genome sequence of Paenibacillus sp. MBLB1234.</title>
        <authorList>
            <person name="Nam Y.-D."/>
            <person name="Kang J."/>
            <person name="Chung W.-H."/>
            <person name="Park Y.S."/>
        </authorList>
    </citation>
    <scope>NUCLEOTIDE SEQUENCE [LARGE SCALE GENOMIC DNA]</scope>
    <source>
        <strain evidence="4">MBLB1234</strain>
    </source>
</reference>
<protein>
    <submittedName>
        <fullName evidence="3">SIS domain-containing protein</fullName>
    </submittedName>
</protein>
<feature type="domain" description="SIS" evidence="2">
    <location>
        <begin position="38"/>
        <end position="181"/>
    </location>
</feature>
<organism evidence="3 4">
    <name type="scientific">Paenibacillus lutimineralis</name>
    <dbReference type="NCBI Taxonomy" id="2707005"/>
    <lineage>
        <taxon>Bacteria</taxon>
        <taxon>Bacillati</taxon>
        <taxon>Bacillota</taxon>
        <taxon>Bacilli</taxon>
        <taxon>Bacillales</taxon>
        <taxon>Paenibacillaceae</taxon>
        <taxon>Paenibacillus</taxon>
    </lineage>
</organism>
<dbReference type="InterPro" id="IPR001347">
    <property type="entry name" value="SIS_dom"/>
</dbReference>
<dbReference type="AlphaFoldDB" id="A0A3S9UVC0"/>
<sequence>MNRNFLKNNSSVMREEIFEQPQLLRESLETNKEMIKTVSADVKDRGCRSVYFTARGSSEHACLLAQYIMEIYGGIPSKIVNPSVITLYHGNLDMSGSVTIGVSQSGGAEDVSMVLGHARNQGALTISLTNIQGVVDKAAEHNMHNHVGNERAMPATKTYMSQALLLTKIMAEITGSAVLRNAVDNVPDAIAAALAHENLIREYASYFRYANSIDIFSRGITHAAMKEAELKIQETANVSARAYAASDYSHGPFSTTSHMRPCIFTLVDSVTDDFTMNLYRNMLKKDIFAMAITNKPELAKEFPLAIVLPENCEGICGAFSAVTVMQLFSCWLAIYRGINPDKPEGVSKTVVTI</sequence>
<dbReference type="SUPFAM" id="SSF53697">
    <property type="entry name" value="SIS domain"/>
    <property type="match status" value="1"/>
</dbReference>
<dbReference type="PANTHER" id="PTHR10937">
    <property type="entry name" value="GLUCOSAMINE--FRUCTOSE-6-PHOSPHATE AMINOTRANSFERASE, ISOMERIZING"/>
    <property type="match status" value="1"/>
</dbReference>
<evidence type="ECO:0000259" key="2">
    <source>
        <dbReference type="PROSITE" id="PS51464"/>
    </source>
</evidence>
<evidence type="ECO:0000313" key="3">
    <source>
        <dbReference type="EMBL" id="AZS14309.1"/>
    </source>
</evidence>
<dbReference type="CDD" id="cd05009">
    <property type="entry name" value="SIS_GlmS_GlmD_2"/>
    <property type="match status" value="1"/>
</dbReference>
<gene>
    <name evidence="3" type="ORF">EI981_07440</name>
</gene>
<dbReference type="Gene3D" id="3.40.50.10490">
    <property type="entry name" value="Glucose-6-phosphate isomerase like protein, domain 1"/>
    <property type="match status" value="2"/>
</dbReference>
<evidence type="ECO:0000256" key="1">
    <source>
        <dbReference type="ARBA" id="ARBA00022737"/>
    </source>
</evidence>
<evidence type="ECO:0000313" key="4">
    <source>
        <dbReference type="Proteomes" id="UP000270678"/>
    </source>
</evidence>
<dbReference type="PROSITE" id="PS51464">
    <property type="entry name" value="SIS"/>
    <property type="match status" value="2"/>
</dbReference>
<dbReference type="InterPro" id="IPR035490">
    <property type="entry name" value="GlmS/FrlB_SIS"/>
</dbReference>
<feature type="domain" description="SIS" evidence="2">
    <location>
        <begin position="203"/>
        <end position="343"/>
    </location>
</feature>
<dbReference type="EMBL" id="CP034346">
    <property type="protein sequence ID" value="AZS14309.1"/>
    <property type="molecule type" value="Genomic_DNA"/>
</dbReference>
<dbReference type="OrthoDB" id="9779207at2"/>
<dbReference type="GO" id="GO:1901135">
    <property type="term" value="P:carbohydrate derivative metabolic process"/>
    <property type="evidence" value="ECO:0007669"/>
    <property type="project" value="InterPro"/>
</dbReference>
<dbReference type="InterPro" id="IPR035466">
    <property type="entry name" value="GlmS/AgaS_SIS"/>
</dbReference>
<dbReference type="RefSeq" id="WP_126996853.1">
    <property type="nucleotide sequence ID" value="NZ_CP034346.1"/>
</dbReference>
<accession>A0A3S9UVC0</accession>
<name>A0A3S9UVC0_9BACL</name>
<dbReference type="GO" id="GO:0097367">
    <property type="term" value="F:carbohydrate derivative binding"/>
    <property type="evidence" value="ECO:0007669"/>
    <property type="project" value="InterPro"/>
</dbReference>
<dbReference type="KEGG" id="plut:EI981_07440"/>
<keyword evidence="1" id="KW-0677">Repeat</keyword>